<dbReference type="EMBL" id="JAHGAV010000777">
    <property type="protein sequence ID" value="KAG6923745.1"/>
    <property type="molecule type" value="Genomic_DNA"/>
</dbReference>
<organism evidence="2 3">
    <name type="scientific">Chelydra serpentina</name>
    <name type="common">Snapping turtle</name>
    <name type="synonym">Testudo serpentina</name>
    <dbReference type="NCBI Taxonomy" id="8475"/>
    <lineage>
        <taxon>Eukaryota</taxon>
        <taxon>Metazoa</taxon>
        <taxon>Chordata</taxon>
        <taxon>Craniata</taxon>
        <taxon>Vertebrata</taxon>
        <taxon>Euteleostomi</taxon>
        <taxon>Archelosauria</taxon>
        <taxon>Testudinata</taxon>
        <taxon>Testudines</taxon>
        <taxon>Cryptodira</taxon>
        <taxon>Durocryptodira</taxon>
        <taxon>Americhelydia</taxon>
        <taxon>Chelydroidea</taxon>
        <taxon>Chelydridae</taxon>
        <taxon>Chelydra</taxon>
    </lineage>
</organism>
<comment type="caution">
    <text evidence="2">The sequence shown here is derived from an EMBL/GenBank/DDBJ whole genome shotgun (WGS) entry which is preliminary data.</text>
</comment>
<keyword evidence="1" id="KW-0175">Coiled coil</keyword>
<evidence type="ECO:0000313" key="3">
    <source>
        <dbReference type="Proteomes" id="UP000765507"/>
    </source>
</evidence>
<proteinExistence type="predicted"/>
<dbReference type="Proteomes" id="UP000765507">
    <property type="component" value="Unassembled WGS sequence"/>
</dbReference>
<protein>
    <submittedName>
        <fullName evidence="2">Ciliary rootlet coiled-coil, rootletin family member 2</fullName>
    </submittedName>
</protein>
<sequence>MQLSAEKEQLDLSLSSLHQEVEDTLRQNQQQQAQITEMERAHTQCTYPAWHIPSLAHTQPGTYPA</sequence>
<dbReference type="AlphaFoldDB" id="A0A8T1S4X5"/>
<gene>
    <name evidence="2" type="ORF">G0U57_019403</name>
</gene>
<feature type="coiled-coil region" evidence="1">
    <location>
        <begin position="14"/>
        <end position="41"/>
    </location>
</feature>
<accession>A0A8T1S4X5</accession>
<keyword evidence="3" id="KW-1185">Reference proteome</keyword>
<evidence type="ECO:0000256" key="1">
    <source>
        <dbReference type="SAM" id="Coils"/>
    </source>
</evidence>
<name>A0A8T1S4X5_CHESE</name>
<evidence type="ECO:0000313" key="2">
    <source>
        <dbReference type="EMBL" id="KAG6923745.1"/>
    </source>
</evidence>
<reference evidence="2 3" key="1">
    <citation type="journal article" date="2020" name="G3 (Bethesda)">
        <title>Draft Genome of the Common Snapping Turtle, Chelydra serpentina, a Model for Phenotypic Plasticity in Reptiles.</title>
        <authorList>
            <person name="Das D."/>
            <person name="Singh S.K."/>
            <person name="Bierstedt J."/>
            <person name="Erickson A."/>
            <person name="Galli G.L.J."/>
            <person name="Crossley D.A. 2nd"/>
            <person name="Rhen T."/>
        </authorList>
    </citation>
    <scope>NUCLEOTIDE SEQUENCE [LARGE SCALE GENOMIC DNA]</scope>
    <source>
        <strain evidence="2">KW</strain>
    </source>
</reference>